<dbReference type="Proteomes" id="UP000030703">
    <property type="component" value="Unassembled WGS sequence"/>
</dbReference>
<dbReference type="PROSITE" id="PS00463">
    <property type="entry name" value="ZN2_CY6_FUNGAL_1"/>
    <property type="match status" value="1"/>
</dbReference>
<protein>
    <recommendedName>
        <fullName evidence="2">Zn(2)-C6 fungal-type domain-containing protein</fullName>
    </recommendedName>
</protein>
<dbReference type="CDD" id="cd00067">
    <property type="entry name" value="GAL4"/>
    <property type="match status" value="1"/>
</dbReference>
<dbReference type="SMART" id="SM00066">
    <property type="entry name" value="GAL4"/>
    <property type="match status" value="1"/>
</dbReference>
<dbReference type="InterPro" id="IPR036864">
    <property type="entry name" value="Zn2-C6_fun-type_DNA-bd_sf"/>
</dbReference>
<dbReference type="GO" id="GO:0008270">
    <property type="term" value="F:zinc ion binding"/>
    <property type="evidence" value="ECO:0007669"/>
    <property type="project" value="InterPro"/>
</dbReference>
<dbReference type="OrthoDB" id="3546279at2759"/>
<proteinExistence type="predicted"/>
<keyword evidence="1" id="KW-0539">Nucleus</keyword>
<organism evidence="3">
    <name type="scientific">Fusarium oxysporum f. sp. melonis 26406</name>
    <dbReference type="NCBI Taxonomy" id="1089452"/>
    <lineage>
        <taxon>Eukaryota</taxon>
        <taxon>Fungi</taxon>
        <taxon>Dikarya</taxon>
        <taxon>Ascomycota</taxon>
        <taxon>Pezizomycotina</taxon>
        <taxon>Sordariomycetes</taxon>
        <taxon>Hypocreomycetidae</taxon>
        <taxon>Hypocreales</taxon>
        <taxon>Nectriaceae</taxon>
        <taxon>Fusarium</taxon>
        <taxon>Fusarium oxysporum species complex</taxon>
    </lineage>
</organism>
<dbReference type="PANTHER" id="PTHR47784">
    <property type="entry name" value="STEROL UPTAKE CONTROL PROTEIN 2"/>
    <property type="match status" value="1"/>
</dbReference>
<dbReference type="GO" id="GO:0001228">
    <property type="term" value="F:DNA-binding transcription activator activity, RNA polymerase II-specific"/>
    <property type="evidence" value="ECO:0007669"/>
    <property type="project" value="TreeGrafter"/>
</dbReference>
<dbReference type="InterPro" id="IPR021858">
    <property type="entry name" value="Fun_TF"/>
</dbReference>
<evidence type="ECO:0000259" key="2">
    <source>
        <dbReference type="PROSITE" id="PS50048"/>
    </source>
</evidence>
<gene>
    <name evidence="3" type="ORF">FOMG_19085</name>
</gene>
<dbReference type="HOGENOM" id="CLU_024934_0_4_1"/>
<dbReference type="AlphaFoldDB" id="W9Z6F0"/>
<dbReference type="PROSITE" id="PS50048">
    <property type="entry name" value="ZN2_CY6_FUNGAL_2"/>
    <property type="match status" value="1"/>
</dbReference>
<name>W9Z6F0_FUSOX</name>
<feature type="domain" description="Zn(2)-C6 fungal-type" evidence="2">
    <location>
        <begin position="13"/>
        <end position="42"/>
    </location>
</feature>
<dbReference type="VEuPathDB" id="FungiDB:FOMG_19085"/>
<accession>W9Z6F0</accession>
<dbReference type="Pfam" id="PF11951">
    <property type="entry name" value="Fungal_trans_2"/>
    <property type="match status" value="1"/>
</dbReference>
<evidence type="ECO:0000256" key="1">
    <source>
        <dbReference type="ARBA" id="ARBA00023242"/>
    </source>
</evidence>
<dbReference type="EMBL" id="KI980406">
    <property type="protein sequence ID" value="EXK24177.1"/>
    <property type="molecule type" value="Genomic_DNA"/>
</dbReference>
<dbReference type="Gene3D" id="4.10.240.10">
    <property type="entry name" value="Zn(2)-C6 fungal-type DNA-binding domain"/>
    <property type="match status" value="1"/>
</dbReference>
<evidence type="ECO:0000313" key="3">
    <source>
        <dbReference type="EMBL" id="EXK24177.1"/>
    </source>
</evidence>
<dbReference type="InterPro" id="IPR053157">
    <property type="entry name" value="Sterol_Uptake_Regulator"/>
</dbReference>
<dbReference type="InterPro" id="IPR001138">
    <property type="entry name" value="Zn2Cys6_DnaBD"/>
</dbReference>
<reference evidence="3" key="2">
    <citation type="submission" date="2014-02" db="EMBL/GenBank/DDBJ databases">
        <title>Annotation of the Genome Sequence of Fusarium oxysporum f. sp. melonis 26406.</title>
        <authorList>
            <consortium name="The Broad Institute Genomics Platform"/>
            <person name="Ma L.-J."/>
            <person name="Corby-Kistler H."/>
            <person name="Broz K."/>
            <person name="Gale L.R."/>
            <person name="Jonkers W."/>
            <person name="O'Donnell K."/>
            <person name="Ploetz R."/>
            <person name="Steinberg C."/>
            <person name="Schwartz D.C."/>
            <person name="VanEtten H."/>
            <person name="Zhou S."/>
            <person name="Young S.K."/>
            <person name="Zeng Q."/>
            <person name="Gargeya S."/>
            <person name="Fitzgerald M."/>
            <person name="Abouelleil A."/>
            <person name="Alvarado L."/>
            <person name="Chapman S.B."/>
            <person name="Gainer-Dewar J."/>
            <person name="Goldberg J."/>
            <person name="Griggs A."/>
            <person name="Gujja S."/>
            <person name="Hansen M."/>
            <person name="Howarth C."/>
            <person name="Imamovic A."/>
            <person name="Ireland A."/>
            <person name="Larimer J."/>
            <person name="McCowan C."/>
            <person name="Murphy C."/>
            <person name="Pearson M."/>
            <person name="Poon T.W."/>
            <person name="Priest M."/>
            <person name="Roberts A."/>
            <person name="Saif S."/>
            <person name="Shea T."/>
            <person name="Sykes S."/>
            <person name="Wortman J."/>
            <person name="Nusbaum C."/>
            <person name="Birren B."/>
        </authorList>
    </citation>
    <scope>NUCLEOTIDE SEQUENCE</scope>
    <source>
        <strain evidence="3">26406</strain>
    </source>
</reference>
<dbReference type="Pfam" id="PF00172">
    <property type="entry name" value="Zn_clus"/>
    <property type="match status" value="1"/>
</dbReference>
<reference evidence="3" key="1">
    <citation type="submission" date="2012-04" db="EMBL/GenBank/DDBJ databases">
        <title>The Genome Sequence of Fusarium oxysporum melonis.</title>
        <authorList>
            <consortium name="The Broad Institute Genome Sequencing Platform"/>
            <person name="Ma L.-J."/>
            <person name="Gale L.R."/>
            <person name="Schwartz D.C."/>
            <person name="Zhou S."/>
            <person name="Corby-Kistler H."/>
            <person name="Young S.K."/>
            <person name="Zeng Q."/>
            <person name="Gargeya S."/>
            <person name="Fitzgerald M."/>
            <person name="Haas B."/>
            <person name="Abouelleil A."/>
            <person name="Alvarado L."/>
            <person name="Arachchi H.M."/>
            <person name="Berlin A."/>
            <person name="Brown A."/>
            <person name="Chapman S.B."/>
            <person name="Chen Z."/>
            <person name="Dunbar C."/>
            <person name="Freedman E."/>
            <person name="Gearin G."/>
            <person name="Goldberg J."/>
            <person name="Griggs A."/>
            <person name="Gujja S."/>
            <person name="Heiman D."/>
            <person name="Howarth C."/>
            <person name="Larson L."/>
            <person name="Lui A."/>
            <person name="MacDonald P.J.P."/>
            <person name="Montmayeur A."/>
            <person name="Murphy C."/>
            <person name="Neiman D."/>
            <person name="Pearson M."/>
            <person name="Priest M."/>
            <person name="Roberts A."/>
            <person name="Saif S."/>
            <person name="Shea T."/>
            <person name="Shenoy N."/>
            <person name="Sisk P."/>
            <person name="Stolte C."/>
            <person name="Sykes S."/>
            <person name="Wortman J."/>
            <person name="Nusbaum C."/>
            <person name="Birren B."/>
        </authorList>
    </citation>
    <scope>NUCLEOTIDE SEQUENCE</scope>
    <source>
        <strain evidence="3">26406</strain>
    </source>
</reference>
<sequence>MPLRLGHTKSRHGCARCKQRRVKCDELAPCQHCARRKEDCSLVHDRDSRSSSRAQTEHSSSRINKSSFFSHLVTESSLLDQPNEATWGEDLFLMAHFVSSTARTISPRNEVLQLWQTVIPEEAISCSFLFHGMLAFSAMHLAGLRPLQREHYEQCCRRHQNKAIPDYRQAIQNMKVEESGQVFAMASLVILLTLATVSDNALAQEDTSAGNKPSVADIVSIFTTVKGLEAILNNDSPTRHAVINSPYEAAMTGHTIADAQNFDLPVNVQLRYRELTTSCLDSLLPGKESAKQTCREAVNLLQGIHRELLFLVSKQDYNAKVDLNPAYLVKWFALVSAEFITMLRQNNTAALIIVGEFFALMTLLDGSWFAKNTSGNALKAIQKVIEPQGLNWLRTIHAADRVTVLEYD</sequence>
<dbReference type="SUPFAM" id="SSF57701">
    <property type="entry name" value="Zn2/Cys6 DNA-binding domain"/>
    <property type="match status" value="1"/>
</dbReference>
<dbReference type="PANTHER" id="PTHR47784:SF5">
    <property type="entry name" value="STEROL UPTAKE CONTROL PROTEIN 2"/>
    <property type="match status" value="1"/>
</dbReference>